<dbReference type="EMBL" id="CP000096">
    <property type="protein sequence ID" value="ABB24526.1"/>
    <property type="molecule type" value="Genomic_DNA"/>
</dbReference>
<proteinExistence type="predicted"/>
<evidence type="ECO:0000313" key="1">
    <source>
        <dbReference type="EMBL" id="ABB24526.1"/>
    </source>
</evidence>
<dbReference type="Pfam" id="PF02082">
    <property type="entry name" value="Rrf2"/>
    <property type="match status" value="1"/>
</dbReference>
<dbReference type="KEGG" id="plt:Plut_1672"/>
<dbReference type="PROSITE" id="PS51197">
    <property type="entry name" value="HTH_RRF2_2"/>
    <property type="match status" value="1"/>
</dbReference>
<dbReference type="AlphaFoldDB" id="Q3B2A5"/>
<dbReference type="PANTHER" id="PTHR33221">
    <property type="entry name" value="WINGED HELIX-TURN-HELIX TRANSCRIPTIONAL REGULATOR, RRF2 FAMILY"/>
    <property type="match status" value="1"/>
</dbReference>
<dbReference type="PROSITE" id="PS01332">
    <property type="entry name" value="HTH_RRF2_1"/>
    <property type="match status" value="1"/>
</dbReference>
<name>Q3B2A5_CHLL3</name>
<dbReference type="InterPro" id="IPR036390">
    <property type="entry name" value="WH_DNA-bd_sf"/>
</dbReference>
<dbReference type="Gene3D" id="1.10.10.10">
    <property type="entry name" value="Winged helix-like DNA-binding domain superfamily/Winged helix DNA-binding domain"/>
    <property type="match status" value="1"/>
</dbReference>
<dbReference type="InterPro" id="IPR030489">
    <property type="entry name" value="TR_Rrf2-type_CS"/>
</dbReference>
<dbReference type="GO" id="GO:0005829">
    <property type="term" value="C:cytosol"/>
    <property type="evidence" value="ECO:0007669"/>
    <property type="project" value="TreeGrafter"/>
</dbReference>
<dbReference type="NCBIfam" id="TIGR00738">
    <property type="entry name" value="rrf2_super"/>
    <property type="match status" value="1"/>
</dbReference>
<dbReference type="STRING" id="319225.Plut_1672"/>
<dbReference type="eggNOG" id="COG1959">
    <property type="taxonomic scope" value="Bacteria"/>
</dbReference>
<keyword evidence="2" id="KW-1185">Reference proteome</keyword>
<dbReference type="PANTHER" id="PTHR33221:SF15">
    <property type="entry name" value="HTH-TYPE TRANSCRIPTIONAL REGULATOR YWGB-RELATED"/>
    <property type="match status" value="1"/>
</dbReference>
<organism evidence="1 2">
    <name type="scientific">Chlorobium luteolum (strain DSM 273 / BCRC 81028 / 2530)</name>
    <name type="common">Pelodictyon luteolum</name>
    <dbReference type="NCBI Taxonomy" id="319225"/>
    <lineage>
        <taxon>Bacteria</taxon>
        <taxon>Pseudomonadati</taxon>
        <taxon>Chlorobiota</taxon>
        <taxon>Chlorobiia</taxon>
        <taxon>Chlorobiales</taxon>
        <taxon>Chlorobiaceae</taxon>
        <taxon>Chlorobium/Pelodictyon group</taxon>
        <taxon>Pelodictyon</taxon>
    </lineage>
</organism>
<dbReference type="InterPro" id="IPR000944">
    <property type="entry name" value="Tscrpt_reg_Rrf2"/>
</dbReference>
<accession>Q3B2A5</accession>
<evidence type="ECO:0000313" key="2">
    <source>
        <dbReference type="Proteomes" id="UP000002709"/>
    </source>
</evidence>
<dbReference type="HOGENOM" id="CLU_107144_1_3_10"/>
<dbReference type="GO" id="GO:0003700">
    <property type="term" value="F:DNA-binding transcription factor activity"/>
    <property type="evidence" value="ECO:0007669"/>
    <property type="project" value="TreeGrafter"/>
</dbReference>
<dbReference type="InterPro" id="IPR036388">
    <property type="entry name" value="WH-like_DNA-bd_sf"/>
</dbReference>
<gene>
    <name evidence="1" type="ordered locus">Plut_1672</name>
</gene>
<sequence length="177" mass="19580">MESILLILTDTKLVSIKRLTMKVLNKNTDYAVRALLSLAGSQGVYLSAKTIATEQDIPYQFLRRLLQELIRHRLVVSREGASGGFKLDRDPDGIALRELIEIFQGPVQVSECLFRKKLCGNRARCVLRHQILRIEQVVRAEFENITIGSLLGDLAAAGRADGSTPVNGAVPAECLNH</sequence>
<dbReference type="SUPFAM" id="SSF46785">
    <property type="entry name" value="Winged helix' DNA-binding domain"/>
    <property type="match status" value="1"/>
</dbReference>
<reference evidence="2" key="1">
    <citation type="submission" date="2005-08" db="EMBL/GenBank/DDBJ databases">
        <title>Complete sequence of Pelodictyon luteolum DSM 273.</title>
        <authorList>
            <consortium name="US DOE Joint Genome Institute"/>
            <person name="Copeland A."/>
            <person name="Lucas S."/>
            <person name="Lapidus A."/>
            <person name="Barry K."/>
            <person name="Detter J.C."/>
            <person name="Glavina T."/>
            <person name="Hammon N."/>
            <person name="Israni S."/>
            <person name="Pitluck S."/>
            <person name="Bryant D."/>
            <person name="Schmutz J."/>
            <person name="Larimer F."/>
            <person name="Land M."/>
            <person name="Kyrpides N."/>
            <person name="Ivanova N."/>
            <person name="Richardson P."/>
        </authorList>
    </citation>
    <scope>NUCLEOTIDE SEQUENCE [LARGE SCALE GENOMIC DNA]</scope>
    <source>
        <strain evidence="2">DSM 273 / BCRC 81028 / 2530</strain>
    </source>
</reference>
<dbReference type="Proteomes" id="UP000002709">
    <property type="component" value="Chromosome"/>
</dbReference>
<protein>
    <submittedName>
        <fullName evidence="1">Transcriptional regulator, BadM/Rrf2 family</fullName>
    </submittedName>
</protein>